<evidence type="ECO:0000256" key="6">
    <source>
        <dbReference type="ARBA" id="ARBA00023136"/>
    </source>
</evidence>
<dbReference type="Proteomes" id="UP000494106">
    <property type="component" value="Unassembled WGS sequence"/>
</dbReference>
<feature type="compositionally biased region" description="Acidic residues" evidence="8">
    <location>
        <begin position="408"/>
        <end position="421"/>
    </location>
</feature>
<dbReference type="OrthoDB" id="509138at2759"/>
<feature type="transmembrane region" description="Helical" evidence="9">
    <location>
        <begin position="168"/>
        <end position="189"/>
    </location>
</feature>
<dbReference type="PANTHER" id="PTHR13598">
    <property type="entry name" value="AT07567P-RELATED"/>
    <property type="match status" value="1"/>
</dbReference>
<name>A0A8S0YPI2_ARCPL</name>
<feature type="signal peptide" evidence="10">
    <location>
        <begin position="1"/>
        <end position="26"/>
    </location>
</feature>
<evidence type="ECO:0000256" key="8">
    <source>
        <dbReference type="SAM" id="MobiDB-lite"/>
    </source>
</evidence>
<keyword evidence="4 10" id="KW-0732">Signal</keyword>
<evidence type="ECO:0000256" key="9">
    <source>
        <dbReference type="SAM" id="Phobius"/>
    </source>
</evidence>
<dbReference type="GO" id="GO:0005637">
    <property type="term" value="C:nuclear inner membrane"/>
    <property type="evidence" value="ECO:0007669"/>
    <property type="project" value="UniProtKB-SubCell"/>
</dbReference>
<evidence type="ECO:0000256" key="3">
    <source>
        <dbReference type="ARBA" id="ARBA00022692"/>
    </source>
</evidence>
<dbReference type="EMBL" id="CADEBC010000060">
    <property type="protein sequence ID" value="CAB3221087.1"/>
    <property type="molecule type" value="Genomic_DNA"/>
</dbReference>
<feature type="transmembrane region" description="Helical" evidence="9">
    <location>
        <begin position="284"/>
        <end position="306"/>
    </location>
</feature>
<evidence type="ECO:0000256" key="7">
    <source>
        <dbReference type="ARBA" id="ARBA00023242"/>
    </source>
</evidence>
<evidence type="ECO:0000256" key="10">
    <source>
        <dbReference type="SAM" id="SignalP"/>
    </source>
</evidence>
<sequence length="421" mass="48720">MGNNERKRGLLLLSIAALFTQTHSLAYDVHWLGGPTTIERDVPSAKQTVDIYCYTGTSKNLFALWQTVRFHIKIKNDEYRQYIGPSPEEVYKEYTEDSYGWSVVNPFQKKSQKTVSVSLFAPTCMAVNTKERHTIDLQVLRVDIWRILLMASGIILISSSRGLSANPLFFYLCGIFVGVFASFMVLVYYVSKLLPRKTLTYGILIGGWTVGVYLFQQIWENIRTIVMTYQTYMFWYTLVVSFVSFLVCYRIGPPKNQRSKNLVMWILQAVGVLMIFFSSEYQEASAAVIIATLVAKYFPQSLINWIRTYWCRKFPPKPRLLTSEEYYEQGARETKMALENLRKYCSSPDCAQWKIMLKLNDSKRFASFVEGNSHLSDDEVVDYESYAFSLERRRKPEHPSSSTRSMEISDDDDEDDTDDDD</sequence>
<keyword evidence="12" id="KW-1185">Reference proteome</keyword>
<evidence type="ECO:0000256" key="2">
    <source>
        <dbReference type="ARBA" id="ARBA00005748"/>
    </source>
</evidence>
<evidence type="ECO:0000313" key="12">
    <source>
        <dbReference type="Proteomes" id="UP000494106"/>
    </source>
</evidence>
<keyword evidence="7" id="KW-0539">Nucleus</keyword>
<feature type="chain" id="PRO_5035727153" description="Nuclear envelope integral membrane protein 1" evidence="10">
    <location>
        <begin position="27"/>
        <end position="421"/>
    </location>
</feature>
<reference evidence="11 12" key="1">
    <citation type="submission" date="2020-04" db="EMBL/GenBank/DDBJ databases">
        <authorList>
            <person name="Wallbank WR R."/>
            <person name="Pardo Diaz C."/>
            <person name="Kozak K."/>
            <person name="Martin S."/>
            <person name="Jiggins C."/>
            <person name="Moest M."/>
            <person name="Warren A I."/>
            <person name="Byers J.R.P. K."/>
            <person name="Montejo-Kovacevich G."/>
            <person name="Yen C E."/>
        </authorList>
    </citation>
    <scope>NUCLEOTIDE SEQUENCE [LARGE SCALE GENOMIC DNA]</scope>
</reference>
<feature type="transmembrane region" description="Helical" evidence="9">
    <location>
        <begin position="201"/>
        <end position="219"/>
    </location>
</feature>
<proteinExistence type="inferred from homology"/>
<comment type="caution">
    <text evidence="11">The sequence shown here is derived from an EMBL/GenBank/DDBJ whole genome shotgun (WGS) entry which is preliminary data.</text>
</comment>
<evidence type="ECO:0000256" key="1">
    <source>
        <dbReference type="ARBA" id="ARBA00004575"/>
    </source>
</evidence>
<evidence type="ECO:0000256" key="5">
    <source>
        <dbReference type="ARBA" id="ARBA00022989"/>
    </source>
</evidence>
<feature type="transmembrane region" description="Helical" evidence="9">
    <location>
        <begin position="231"/>
        <end position="249"/>
    </location>
</feature>
<organism evidence="11 12">
    <name type="scientific">Arctia plantaginis</name>
    <name type="common">Wood tiger moth</name>
    <name type="synonym">Phalaena plantaginis</name>
    <dbReference type="NCBI Taxonomy" id="874455"/>
    <lineage>
        <taxon>Eukaryota</taxon>
        <taxon>Metazoa</taxon>
        <taxon>Ecdysozoa</taxon>
        <taxon>Arthropoda</taxon>
        <taxon>Hexapoda</taxon>
        <taxon>Insecta</taxon>
        <taxon>Pterygota</taxon>
        <taxon>Neoptera</taxon>
        <taxon>Endopterygota</taxon>
        <taxon>Lepidoptera</taxon>
        <taxon>Glossata</taxon>
        <taxon>Ditrysia</taxon>
        <taxon>Noctuoidea</taxon>
        <taxon>Erebidae</taxon>
        <taxon>Arctiinae</taxon>
        <taxon>Arctia</taxon>
    </lineage>
</organism>
<comment type="similarity">
    <text evidence="2">Belongs to the NEMP family.</text>
</comment>
<feature type="region of interest" description="Disordered" evidence="8">
    <location>
        <begin position="392"/>
        <end position="421"/>
    </location>
</feature>
<evidence type="ECO:0000313" key="11">
    <source>
        <dbReference type="EMBL" id="CAB3221087.1"/>
    </source>
</evidence>
<evidence type="ECO:0000256" key="4">
    <source>
        <dbReference type="ARBA" id="ARBA00022729"/>
    </source>
</evidence>
<keyword evidence="5 9" id="KW-1133">Transmembrane helix</keyword>
<keyword evidence="6 9" id="KW-0472">Membrane</keyword>
<dbReference type="PANTHER" id="PTHR13598:SF1">
    <property type="entry name" value="AT07567P-RELATED"/>
    <property type="match status" value="1"/>
</dbReference>
<feature type="transmembrane region" description="Helical" evidence="9">
    <location>
        <begin position="261"/>
        <end position="278"/>
    </location>
</feature>
<protein>
    <recommendedName>
        <fullName evidence="13">Nuclear envelope integral membrane protein 1</fullName>
    </recommendedName>
</protein>
<evidence type="ECO:0008006" key="13">
    <source>
        <dbReference type="Google" id="ProtNLM"/>
    </source>
</evidence>
<comment type="subcellular location">
    <subcellularLocation>
        <location evidence="1">Nucleus inner membrane</location>
        <topology evidence="1">Multi-pass membrane protein</topology>
        <orientation evidence="1">Nucleoplasmic side</orientation>
    </subcellularLocation>
</comment>
<dbReference type="Pfam" id="PF10225">
    <property type="entry name" value="NEMP"/>
    <property type="match status" value="1"/>
</dbReference>
<accession>A0A8S0YPI2</accession>
<keyword evidence="3 9" id="KW-0812">Transmembrane</keyword>
<dbReference type="AlphaFoldDB" id="A0A8S0YPI2"/>
<dbReference type="InterPro" id="IPR019358">
    <property type="entry name" value="NEMP_fam"/>
</dbReference>
<gene>
    <name evidence="11" type="ORF">APLA_LOCUS464</name>
</gene>